<dbReference type="RefSeq" id="WP_114279434.1">
    <property type="nucleotide sequence ID" value="NZ_QPJY01000003.1"/>
</dbReference>
<reference evidence="2 3" key="1">
    <citation type="submission" date="2018-07" db="EMBL/GenBank/DDBJ databases">
        <title>Genomic Encyclopedia of Type Strains, Phase IV (KMG-IV): sequencing the most valuable type-strain genomes for metagenomic binning, comparative biology and taxonomic classification.</title>
        <authorList>
            <person name="Goeker M."/>
        </authorList>
    </citation>
    <scope>NUCLEOTIDE SEQUENCE [LARGE SCALE GENOMIC DNA]</scope>
    <source>
        <strain evidence="2 3">DSM 26407</strain>
    </source>
</reference>
<dbReference type="Pfam" id="PF21948">
    <property type="entry name" value="LplA-B_cat"/>
    <property type="match status" value="1"/>
</dbReference>
<dbReference type="OrthoDB" id="9787898at2"/>
<proteinExistence type="predicted"/>
<dbReference type="PANTHER" id="PTHR43679">
    <property type="entry name" value="OCTANOYLTRANSFERASE LIPM-RELATED"/>
    <property type="match status" value="1"/>
</dbReference>
<dbReference type="PANTHER" id="PTHR43679:SF2">
    <property type="entry name" value="OCTANOYL-[GCVH]:PROTEIN N-OCTANOYLTRANSFERASE"/>
    <property type="match status" value="1"/>
</dbReference>
<keyword evidence="3" id="KW-1185">Reference proteome</keyword>
<dbReference type="Gene3D" id="3.30.390.50">
    <property type="entry name" value="CO dehydrogenase flavoprotein, C-terminal domain"/>
    <property type="match status" value="1"/>
</dbReference>
<dbReference type="InterPro" id="IPR050664">
    <property type="entry name" value="Octanoyltrans_LipM/LipL"/>
</dbReference>
<evidence type="ECO:0000313" key="2">
    <source>
        <dbReference type="EMBL" id="RCX31257.1"/>
    </source>
</evidence>
<keyword evidence="2" id="KW-0436">Ligase</keyword>
<accession>A0A369CFC7</accession>
<dbReference type="Proteomes" id="UP000252707">
    <property type="component" value="Unassembled WGS sequence"/>
</dbReference>
<dbReference type="SUPFAM" id="SSF82649">
    <property type="entry name" value="SufE/NifU"/>
    <property type="match status" value="1"/>
</dbReference>
<name>A0A369CFC7_9GAMM</name>
<protein>
    <submittedName>
        <fullName evidence="2">Lipoate-protein ligase A</fullName>
    </submittedName>
</protein>
<dbReference type="InterPro" id="IPR045864">
    <property type="entry name" value="aa-tRNA-synth_II/BPL/LPL"/>
</dbReference>
<dbReference type="EMBL" id="QPJY01000003">
    <property type="protein sequence ID" value="RCX31257.1"/>
    <property type="molecule type" value="Genomic_DNA"/>
</dbReference>
<organism evidence="2 3">
    <name type="scientific">Thioalbus denitrificans</name>
    <dbReference type="NCBI Taxonomy" id="547122"/>
    <lineage>
        <taxon>Bacteria</taxon>
        <taxon>Pseudomonadati</taxon>
        <taxon>Pseudomonadota</taxon>
        <taxon>Gammaproteobacteria</taxon>
        <taxon>Chromatiales</taxon>
        <taxon>Ectothiorhodospiraceae</taxon>
        <taxon>Thioalbus</taxon>
    </lineage>
</organism>
<dbReference type="CDD" id="cd16443">
    <property type="entry name" value="LplA"/>
    <property type="match status" value="1"/>
</dbReference>
<dbReference type="PROSITE" id="PS51733">
    <property type="entry name" value="BPL_LPL_CATALYTIC"/>
    <property type="match status" value="1"/>
</dbReference>
<dbReference type="SUPFAM" id="SSF55681">
    <property type="entry name" value="Class II aaRS and biotin synthetases"/>
    <property type="match status" value="1"/>
</dbReference>
<dbReference type="Gene3D" id="3.30.930.10">
    <property type="entry name" value="Bira Bifunctional Protein, Domain 2"/>
    <property type="match status" value="1"/>
</dbReference>
<gene>
    <name evidence="2" type="ORF">DFQ59_103224</name>
</gene>
<feature type="domain" description="BPL/LPL catalytic" evidence="1">
    <location>
        <begin position="29"/>
        <end position="220"/>
    </location>
</feature>
<comment type="caution">
    <text evidence="2">The sequence shown here is derived from an EMBL/GenBank/DDBJ whole genome shotgun (WGS) entry which is preliminary data.</text>
</comment>
<dbReference type="InterPro" id="IPR004143">
    <property type="entry name" value="BPL_LPL_catalytic"/>
</dbReference>
<sequence>MRLRVIDFGSVPALRSQAVYHGLAEAFRPGDGPVLSLVNPSDPYVCIGLHQEVALDVDEDYCRGAGLPVIRRHVGGGAVYLDAGQMFFHFIYPPAQVPARAVEIYPRFIEPVVRTYRALGVEAAFRPVNDIHVHGRKIGGTGAARIGAAAVMVGSFMFDFDIETMARCVRVPSEKFRDKLRLTLRDYMTTLRRELDQPPSRAHLKTLFLEQVETCLGVTAVEDRPTAAEEAAIRAAETELADPEWTHRLGRRRAAMGVKIAAGTHLTEGLHKAPGGLVRVILRERDGRIDDLLIEGDFTALPDDGVAALAQRLRGVELTGAALLPAITGAVAEIGLDLPGVAPGDLVAALLGALHRP</sequence>
<evidence type="ECO:0000259" key="1">
    <source>
        <dbReference type="PROSITE" id="PS51733"/>
    </source>
</evidence>
<evidence type="ECO:0000313" key="3">
    <source>
        <dbReference type="Proteomes" id="UP000252707"/>
    </source>
</evidence>
<dbReference type="GO" id="GO:0016874">
    <property type="term" value="F:ligase activity"/>
    <property type="evidence" value="ECO:0007669"/>
    <property type="project" value="UniProtKB-KW"/>
</dbReference>
<dbReference type="AlphaFoldDB" id="A0A369CFC7"/>